<evidence type="ECO:0000256" key="6">
    <source>
        <dbReference type="RuleBase" id="RU368024"/>
    </source>
</evidence>
<dbReference type="InterPro" id="IPR002470">
    <property type="entry name" value="Peptidase_S9A"/>
</dbReference>
<dbReference type="GO" id="GO:0004252">
    <property type="term" value="F:serine-type endopeptidase activity"/>
    <property type="evidence" value="ECO:0007669"/>
    <property type="project" value="UniProtKB-UniRule"/>
</dbReference>
<feature type="region of interest" description="Disordered" evidence="7">
    <location>
        <begin position="31"/>
        <end position="56"/>
    </location>
</feature>
<dbReference type="OMA" id="NGYWYIT"/>
<dbReference type="Gene3D" id="2.130.10.120">
    <property type="entry name" value="Prolyl oligopeptidase, N-terminal domain"/>
    <property type="match status" value="1"/>
</dbReference>
<dbReference type="SUPFAM" id="SSF50993">
    <property type="entry name" value="Peptidase/esterase 'gauge' domain"/>
    <property type="match status" value="1"/>
</dbReference>
<evidence type="ECO:0000256" key="1">
    <source>
        <dbReference type="ARBA" id="ARBA00005228"/>
    </source>
</evidence>
<dbReference type="SUPFAM" id="SSF53474">
    <property type="entry name" value="alpha/beta-Hydrolases"/>
    <property type="match status" value="1"/>
</dbReference>
<keyword evidence="2 6" id="KW-0645">Protease</keyword>
<feature type="domain" description="Peptidase S9 prolyl oligopeptidase catalytic" evidence="8">
    <location>
        <begin position="494"/>
        <end position="705"/>
    </location>
</feature>
<evidence type="ECO:0000259" key="9">
    <source>
        <dbReference type="Pfam" id="PF02897"/>
    </source>
</evidence>
<dbReference type="InterPro" id="IPR001375">
    <property type="entry name" value="Peptidase_S9_cat"/>
</dbReference>
<sequence>MWAGTRLLHTPHLRSPQRTLFTSIKAALTPKLRPPQPRKVADQQSHHGRSRNDPYSWMENLADPHLPGYIQAENDYCRKFMRQHRFLHRVVLKEMKQKLATADHAGPLKTAAHGYEYYTTTSPYGLIYLRKPLGQGRHAPEQVLLNAGFLRSMNTSVRKVLLSPDHSIFAYNTEREGMEYGDLHLKDLDNRGRDETLEDVFNFVWANDHTVYYTMADTQLRPCQVFAHRLGTDQTEDRLVYEESDGTAFVDITSTKDSKYITINSNSLSSSEIRVVDATIVPEANTLLTPTLIEPRQHGVEYYVDHHHDSFYILTNADGATNFKLVKTPDAATGRAHWKNVITVAPTEKIEDVDLFQNHIVIYGRRDGLPMILCHDLKTQETHTVDLPMPFAVVSPGSNLAFDTSTLRFSLTSPFTHESTFEYDMTERKVKPVRVQLIRRFDKEKYTCTQIHVRSHDNKSIPVTLIHQKNLQMNGRNPVLMRSYGAYGITTDPEFRLEHFPLLERGWVIALAHVRGGSELGRDWYEDGKLGNKINSFKDFISVAEHLITTQLTSSNSLAAMGTSAGGLLVGAMAQMRPDLFKALVLRVPFVDPLSSMLNPDLPLTQIEYPEWGNPTTSQEAYDWIRQYAPYDNITSQPSPAVYVTAGMKDQRVPYWQPLKYMARRRELLGEATSVLKVDLDRGHFGGQGEQEARLSDTAEQVVFLISQVQTS</sequence>
<dbReference type="Proteomes" id="UP000078561">
    <property type="component" value="Unassembled WGS sequence"/>
</dbReference>
<evidence type="ECO:0000313" key="10">
    <source>
        <dbReference type="EMBL" id="SAM00587.1"/>
    </source>
</evidence>
<evidence type="ECO:0000256" key="4">
    <source>
        <dbReference type="ARBA" id="ARBA00022825"/>
    </source>
</evidence>
<dbReference type="InterPro" id="IPR029058">
    <property type="entry name" value="AB_hydrolase_fold"/>
</dbReference>
<proteinExistence type="inferred from homology"/>
<feature type="domain" description="Peptidase S9A N-terminal" evidence="9">
    <location>
        <begin position="34"/>
        <end position="435"/>
    </location>
</feature>
<evidence type="ECO:0000256" key="2">
    <source>
        <dbReference type="ARBA" id="ARBA00022670"/>
    </source>
</evidence>
<dbReference type="PANTHER" id="PTHR11757">
    <property type="entry name" value="PROTEASE FAMILY S9A OLIGOPEPTIDASE"/>
    <property type="match status" value="1"/>
</dbReference>
<evidence type="ECO:0000256" key="3">
    <source>
        <dbReference type="ARBA" id="ARBA00022801"/>
    </source>
</evidence>
<evidence type="ECO:0000256" key="5">
    <source>
        <dbReference type="ARBA" id="ARBA00045448"/>
    </source>
</evidence>
<dbReference type="EMBL" id="LT553293">
    <property type="protein sequence ID" value="SAM00587.1"/>
    <property type="molecule type" value="Genomic_DNA"/>
</dbReference>
<comment type="function">
    <text evidence="5">Serine peptidase whose precise substrate specificity remains unclear. Does not cleave peptides after a arginine or lysine residue. Regulates trans-Golgi network morphology and sorting by regulating the membrane binding of the AP-1 complex. May play a role in the regulation of synaptic vesicle exocytosis.</text>
</comment>
<dbReference type="GO" id="GO:0006508">
    <property type="term" value="P:proteolysis"/>
    <property type="evidence" value="ECO:0007669"/>
    <property type="project" value="UniProtKB-KW"/>
</dbReference>
<dbReference type="PRINTS" id="PR00862">
    <property type="entry name" value="PROLIGOPTASE"/>
</dbReference>
<dbReference type="Pfam" id="PF00326">
    <property type="entry name" value="Peptidase_S9"/>
    <property type="match status" value="1"/>
</dbReference>
<keyword evidence="4 6" id="KW-0720">Serine protease</keyword>
<dbReference type="InParanoid" id="A0A168NI32"/>
<dbReference type="InterPro" id="IPR023302">
    <property type="entry name" value="Pept_S9A_N"/>
</dbReference>
<protein>
    <recommendedName>
        <fullName evidence="6">Prolyl endopeptidase</fullName>
        <ecNumber evidence="6">3.4.21.-</ecNumber>
    </recommendedName>
</protein>
<name>A0A168NI32_ABSGL</name>
<dbReference type="STRING" id="4829.A0A168NI32"/>
<organism evidence="10">
    <name type="scientific">Absidia glauca</name>
    <name type="common">Pin mould</name>
    <dbReference type="NCBI Taxonomy" id="4829"/>
    <lineage>
        <taxon>Eukaryota</taxon>
        <taxon>Fungi</taxon>
        <taxon>Fungi incertae sedis</taxon>
        <taxon>Mucoromycota</taxon>
        <taxon>Mucoromycotina</taxon>
        <taxon>Mucoromycetes</taxon>
        <taxon>Mucorales</taxon>
        <taxon>Cunninghamellaceae</taxon>
        <taxon>Absidia</taxon>
    </lineage>
</organism>
<dbReference type="OrthoDB" id="248387at2759"/>
<keyword evidence="3 6" id="KW-0378">Hydrolase</keyword>
<comment type="similarity">
    <text evidence="1 6">Belongs to the peptidase S9A family.</text>
</comment>
<gene>
    <name evidence="10" type="primary">ABSGL_06295.1 scaffold 8040</name>
</gene>
<dbReference type="InterPro" id="IPR051543">
    <property type="entry name" value="Serine_Peptidase_S9A"/>
</dbReference>
<dbReference type="Pfam" id="PF02897">
    <property type="entry name" value="Peptidase_S9_N"/>
    <property type="match status" value="1"/>
</dbReference>
<evidence type="ECO:0000313" key="11">
    <source>
        <dbReference type="Proteomes" id="UP000078561"/>
    </source>
</evidence>
<dbReference type="AlphaFoldDB" id="A0A168NI32"/>
<dbReference type="EC" id="3.4.21.-" evidence="6"/>
<dbReference type="Gene3D" id="3.40.50.1820">
    <property type="entry name" value="alpha/beta hydrolase"/>
    <property type="match status" value="1"/>
</dbReference>
<keyword evidence="11" id="KW-1185">Reference proteome</keyword>
<dbReference type="PANTHER" id="PTHR11757:SF19">
    <property type="entry name" value="PROLYL ENDOPEPTIDASE-LIKE"/>
    <property type="match status" value="1"/>
</dbReference>
<accession>A0A168NI32</accession>
<evidence type="ECO:0000259" key="8">
    <source>
        <dbReference type="Pfam" id="PF00326"/>
    </source>
</evidence>
<evidence type="ECO:0000256" key="7">
    <source>
        <dbReference type="SAM" id="MobiDB-lite"/>
    </source>
</evidence>
<reference evidence="10" key="1">
    <citation type="submission" date="2016-04" db="EMBL/GenBank/DDBJ databases">
        <authorList>
            <person name="Evans L.H."/>
            <person name="Alamgir A."/>
            <person name="Owens N."/>
            <person name="Weber N.D."/>
            <person name="Virtaneva K."/>
            <person name="Barbian K."/>
            <person name="Babar A."/>
            <person name="Rosenke K."/>
        </authorList>
    </citation>
    <scope>NUCLEOTIDE SEQUENCE [LARGE SCALE GENOMIC DNA]</scope>
    <source>
        <strain evidence="10">CBS 101.48</strain>
    </source>
</reference>